<organism evidence="2 3">
    <name type="scientific">Kibdelosporangium banguiense</name>
    <dbReference type="NCBI Taxonomy" id="1365924"/>
    <lineage>
        <taxon>Bacteria</taxon>
        <taxon>Bacillati</taxon>
        <taxon>Actinomycetota</taxon>
        <taxon>Actinomycetes</taxon>
        <taxon>Pseudonocardiales</taxon>
        <taxon>Pseudonocardiaceae</taxon>
        <taxon>Kibdelosporangium</taxon>
    </lineage>
</organism>
<feature type="domain" description="TIR" evidence="1">
    <location>
        <begin position="1"/>
        <end position="152"/>
    </location>
</feature>
<evidence type="ECO:0000313" key="2">
    <source>
        <dbReference type="EMBL" id="MBP2329533.1"/>
    </source>
</evidence>
<dbReference type="EMBL" id="JAGINW010000001">
    <property type="protein sequence ID" value="MBP2329533.1"/>
    <property type="molecule type" value="Genomic_DNA"/>
</dbReference>
<dbReference type="Gene3D" id="3.40.50.10140">
    <property type="entry name" value="Toll/interleukin-1 receptor homology (TIR) domain"/>
    <property type="match status" value="1"/>
</dbReference>
<dbReference type="SUPFAM" id="SSF52200">
    <property type="entry name" value="Toll/Interleukin receptor TIR domain"/>
    <property type="match status" value="1"/>
</dbReference>
<dbReference type="Pfam" id="PF13676">
    <property type="entry name" value="TIR_2"/>
    <property type="match status" value="1"/>
</dbReference>
<accession>A0ABS4TYP8</accession>
<dbReference type="RefSeq" id="WP_209646295.1">
    <property type="nucleotide sequence ID" value="NZ_JAGINW010000001.1"/>
</dbReference>
<evidence type="ECO:0000313" key="3">
    <source>
        <dbReference type="Proteomes" id="UP001519332"/>
    </source>
</evidence>
<name>A0ABS4TYP8_9PSEU</name>
<reference evidence="2 3" key="1">
    <citation type="submission" date="2021-03" db="EMBL/GenBank/DDBJ databases">
        <title>Sequencing the genomes of 1000 actinobacteria strains.</title>
        <authorList>
            <person name="Klenk H.-P."/>
        </authorList>
    </citation>
    <scope>NUCLEOTIDE SEQUENCE [LARGE SCALE GENOMIC DNA]</scope>
    <source>
        <strain evidence="2 3">DSM 46670</strain>
    </source>
</reference>
<protein>
    <recommendedName>
        <fullName evidence="1">TIR domain-containing protein</fullName>
    </recommendedName>
</protein>
<dbReference type="InterPro" id="IPR035897">
    <property type="entry name" value="Toll_tir_struct_dom_sf"/>
</dbReference>
<gene>
    <name evidence="2" type="ORF">JOF56_009918</name>
</gene>
<sequence>MGSVFVNYRTGDGDWAATLIARELIERFGREKVFFASKTIRIGEDFPQVILPRLRQCEAFLAVIGPDWLSAKDRNGQRRLDNPDDWVRREIAEALQHGLRVIPVLLDGADRLAAEDLPDEISGLALRQHLHLRHRNDDYDMARLVNELAEFVPGLGAKPAEEKTARKWIGLLRWRWLASFAALGLVATVALSNAGKLFEKEADPAGAPVLEVEYLFGERSFLESSNFLVGRSWAIPGEHAINGPSVTWENAWKIARTAGVEVGHARLKLAIKSRQAGEVIITGMSARVLGKSDPPAGTVLVEAPQGGDPVPTINVRFEVDSPDTRARSTTDRTSFYFDDRSIVMSGNQIMVVGVTGSSRSLRYQWVIDVEMVVDRKRRVETVAAERPLEVTGPARRYSTAYSLVDSDTGQLSAANPAGLCRGDCVANFMEW</sequence>
<keyword evidence="3" id="KW-1185">Reference proteome</keyword>
<dbReference type="InterPro" id="IPR000157">
    <property type="entry name" value="TIR_dom"/>
</dbReference>
<comment type="caution">
    <text evidence="2">The sequence shown here is derived from an EMBL/GenBank/DDBJ whole genome shotgun (WGS) entry which is preliminary data.</text>
</comment>
<dbReference type="PROSITE" id="PS50104">
    <property type="entry name" value="TIR"/>
    <property type="match status" value="1"/>
</dbReference>
<dbReference type="Proteomes" id="UP001519332">
    <property type="component" value="Unassembled WGS sequence"/>
</dbReference>
<proteinExistence type="predicted"/>
<evidence type="ECO:0000259" key="1">
    <source>
        <dbReference type="PROSITE" id="PS50104"/>
    </source>
</evidence>